<evidence type="ECO:0000256" key="3">
    <source>
        <dbReference type="ARBA" id="ARBA00022737"/>
    </source>
</evidence>
<keyword evidence="3" id="KW-0677">Repeat</keyword>
<organism evidence="6 7">
    <name type="scientific">Seminavis robusta</name>
    <dbReference type="NCBI Taxonomy" id="568900"/>
    <lineage>
        <taxon>Eukaryota</taxon>
        <taxon>Sar</taxon>
        <taxon>Stramenopiles</taxon>
        <taxon>Ochrophyta</taxon>
        <taxon>Bacillariophyta</taxon>
        <taxon>Bacillariophyceae</taxon>
        <taxon>Bacillariophycidae</taxon>
        <taxon>Naviculales</taxon>
        <taxon>Naviculaceae</taxon>
        <taxon>Seminavis</taxon>
    </lineage>
</organism>
<feature type="compositionally biased region" description="Pro residues" evidence="4">
    <location>
        <begin position="583"/>
        <end position="600"/>
    </location>
</feature>
<evidence type="ECO:0000256" key="1">
    <source>
        <dbReference type="ARBA" id="ARBA00022614"/>
    </source>
</evidence>
<feature type="transmembrane region" description="Helical" evidence="5">
    <location>
        <begin position="541"/>
        <end position="563"/>
    </location>
</feature>
<dbReference type="InterPro" id="IPR032675">
    <property type="entry name" value="LRR_dom_sf"/>
</dbReference>
<feature type="compositionally biased region" description="Polar residues" evidence="4">
    <location>
        <begin position="75"/>
        <end position="87"/>
    </location>
</feature>
<dbReference type="GO" id="GO:0016301">
    <property type="term" value="F:kinase activity"/>
    <property type="evidence" value="ECO:0007669"/>
    <property type="project" value="UniProtKB-KW"/>
</dbReference>
<feature type="region of interest" description="Disordered" evidence="4">
    <location>
        <begin position="45"/>
        <end position="394"/>
    </location>
</feature>
<feature type="compositionally biased region" description="Pro residues" evidence="4">
    <location>
        <begin position="127"/>
        <end position="153"/>
    </location>
</feature>
<proteinExistence type="predicted"/>
<accession>A0A9N8H2N9</accession>
<dbReference type="Gene3D" id="3.80.10.10">
    <property type="entry name" value="Ribonuclease Inhibitor"/>
    <property type="match status" value="3"/>
</dbReference>
<feature type="compositionally biased region" description="Pro residues" evidence="4">
    <location>
        <begin position="203"/>
        <end position="213"/>
    </location>
</feature>
<dbReference type="SUPFAM" id="SSF52058">
    <property type="entry name" value="L domain-like"/>
    <property type="match status" value="1"/>
</dbReference>
<dbReference type="PANTHER" id="PTHR48060:SF21">
    <property type="entry name" value="L DOMAIN-LIKE PROTEIN"/>
    <property type="match status" value="1"/>
</dbReference>
<feature type="compositionally biased region" description="Pro residues" evidence="4">
    <location>
        <begin position="108"/>
        <end position="118"/>
    </location>
</feature>
<dbReference type="InterPro" id="IPR053211">
    <property type="entry name" value="DNA_repair-toleration"/>
</dbReference>
<evidence type="ECO:0000256" key="2">
    <source>
        <dbReference type="ARBA" id="ARBA00022729"/>
    </source>
</evidence>
<reference evidence="6" key="1">
    <citation type="submission" date="2020-06" db="EMBL/GenBank/DDBJ databases">
        <authorList>
            <consortium name="Plant Systems Biology data submission"/>
        </authorList>
    </citation>
    <scope>NUCLEOTIDE SEQUENCE</scope>
    <source>
        <strain evidence="6">D6</strain>
    </source>
</reference>
<keyword evidence="5" id="KW-0472">Membrane</keyword>
<evidence type="ECO:0000313" key="6">
    <source>
        <dbReference type="EMBL" id="CAB9499823.1"/>
    </source>
</evidence>
<evidence type="ECO:0000256" key="5">
    <source>
        <dbReference type="SAM" id="Phobius"/>
    </source>
</evidence>
<dbReference type="OrthoDB" id="41016at2759"/>
<keyword evidence="2" id="KW-0732">Signal</keyword>
<name>A0A9N8H2N9_9STRA</name>
<keyword evidence="6" id="KW-0675">Receptor</keyword>
<feature type="compositionally biased region" description="Pro residues" evidence="4">
    <location>
        <begin position="223"/>
        <end position="257"/>
    </location>
</feature>
<feature type="compositionally biased region" description="Pro residues" evidence="4">
    <location>
        <begin position="185"/>
        <end position="195"/>
    </location>
</feature>
<keyword evidence="6" id="KW-0418">Kinase</keyword>
<feature type="compositionally biased region" description="Pro residues" evidence="4">
    <location>
        <begin position="286"/>
        <end position="318"/>
    </location>
</feature>
<dbReference type="Pfam" id="PF00560">
    <property type="entry name" value="LRR_1"/>
    <property type="match status" value="1"/>
</dbReference>
<keyword evidence="1" id="KW-0433">Leucine-rich repeat</keyword>
<keyword evidence="7" id="KW-1185">Reference proteome</keyword>
<protein>
    <submittedName>
        <fullName evidence="6">Receptor-like protein kinase</fullName>
    </submittedName>
</protein>
<comment type="caution">
    <text evidence="6">The sequence shown here is derived from an EMBL/GenBank/DDBJ whole genome shotgun (WGS) entry which is preliminary data.</text>
</comment>
<dbReference type="EMBL" id="CAICTM010000068">
    <property type="protein sequence ID" value="CAB9499823.1"/>
    <property type="molecule type" value="Genomic_DNA"/>
</dbReference>
<feature type="compositionally biased region" description="Acidic residues" evidence="4">
    <location>
        <begin position="320"/>
        <end position="336"/>
    </location>
</feature>
<dbReference type="AlphaFoldDB" id="A0A9N8H2N9"/>
<evidence type="ECO:0000313" key="7">
    <source>
        <dbReference type="Proteomes" id="UP001153069"/>
    </source>
</evidence>
<dbReference type="PANTHER" id="PTHR48060">
    <property type="entry name" value="DNA DAMAGE-REPAIR/TOLERATION PROTEIN DRT100"/>
    <property type="match status" value="1"/>
</dbReference>
<dbReference type="FunFam" id="3.80.10.10:FF:000041">
    <property type="entry name" value="LRR receptor-like serine/threonine-protein kinase ERECTA"/>
    <property type="match status" value="1"/>
</dbReference>
<keyword evidence="5" id="KW-0812">Transmembrane</keyword>
<feature type="region of interest" description="Disordered" evidence="4">
    <location>
        <begin position="577"/>
        <end position="609"/>
    </location>
</feature>
<evidence type="ECO:0000256" key="4">
    <source>
        <dbReference type="SAM" id="MobiDB-lite"/>
    </source>
</evidence>
<keyword evidence="5" id="KW-1133">Transmembrane helix</keyword>
<sequence>MTDIDAEVVEEIIEEIIEEIVDDQDQVLAEANTTNNEYSLHLRRQSDIPDDLTVPSGYFDTGSSFRHLSDVDPFSSISRETTDSSPDTFGGSLPADSPTNFEMSNVPVPTPGPAPAPIPEADTPGAAPFPTPVPAPMPLQTPSPVPAPMPLPTGPVSSSESDSKQDDEGEELSYVEDTISNEMVPKPPPPPPPPSESETSTPSPLPPPPPPPENSESEGTGQVPPPPPTAEPKDPMPPPPPVPETENQAPPPPPTPEPESESSTTPSPLPPPPPPEESESEGSGQVPPPPPTPEPQDNVPPPPPTPEPKDNVPPPPPASVEEEEEVVEVEEEEALPEETQVYGETSSVPSGPEFKTKPIPYPSETAEDDSYDRNSALIKPVVETPSPQSSDDAPMQVPLEWFDETEPSTPVTSNINNEGFLRESLLDQGTPAVILEESVEEDTTFEKEETVEEETIEEELVELSQEIVSATVSGGDVEKMEEGKSQIEDPITNQPKEQINAVEDTRKPTAQTSPVEEVVYYQEPPQYLHQSSSRGKFETSFLVIFCLCLVFLAVFAAGIYVILGPVAKLLPPFNDEGDDPSFTPNPIPGPSPVAPSPSPPFVGDQPTTPMEPYEAGQCNLSGQAQPNVISQCNCNGQITTLQENVRQKYEALKTTFVPQIYGTWDYPPESCEPANQALIWLSTVVSVDEADLTQRYALALLFFGTDGSNWRSSDNWVTQADVCTWFGIACSGQAVSALGLTANALAGPLPWELGLLRGLQGIDVSGNVISGVLPGELFLPSGIRQVTLSNNRIVGQLPIELGFASNLEILQVDNNLLQGTLVSDLGRAASLKHLDLGSNDFVGEIPTEMYQLTQVSSLSLESNALLMGRIPTEFGRFTNLEFFSISNTAIRARIPRQYGALTKLTDFRMANTLVGGDIPSEIGDLAEILNADLADSQFRQMIPTILGNFRDITSLQLNSNGLTGLVPSELGLLTKLTSLLLHGNEISGYVPTEIGQLTLLETFTLQQNPLMTGRIPVTVCDLRSFSLEIFTTDCPSRDNGNFLGVNCPIPTCCTGCSFPP</sequence>
<gene>
    <name evidence="6" type="ORF">SEMRO_69_G038680.1</name>
</gene>
<dbReference type="Proteomes" id="UP001153069">
    <property type="component" value="Unassembled WGS sequence"/>
</dbReference>
<dbReference type="InterPro" id="IPR001611">
    <property type="entry name" value="Leu-rich_rpt"/>
</dbReference>
<keyword evidence="6" id="KW-0808">Transferase</keyword>